<proteinExistence type="predicted"/>
<reference evidence="1 2" key="1">
    <citation type="journal article" date="2013" name="Genome Announc.">
        <title>Draft Genome Sequence of Rhizobium mesoamericanum STM3625, a Nitrogen-Fixing Symbiont of Mimosa pudica Isolated in French Guiana (South America).</title>
        <authorList>
            <person name="Moulin L."/>
            <person name="Mornico D."/>
            <person name="Melkonian R."/>
            <person name="Klonowska A."/>
        </authorList>
    </citation>
    <scope>NUCLEOTIDE SEQUENCE [LARGE SCALE GENOMIC DNA]</scope>
    <source>
        <strain evidence="1 2">STM3625</strain>
    </source>
</reference>
<keyword evidence="2" id="KW-1185">Reference proteome</keyword>
<dbReference type="Proteomes" id="UP000009319">
    <property type="component" value="Unassembled WGS sequence"/>
</dbReference>
<comment type="caution">
    <text evidence="1">The sequence shown here is derived from an EMBL/GenBank/DDBJ whole genome shotgun (WGS) entry which is preliminary data.</text>
</comment>
<gene>
    <name evidence="1" type="ORF">BN77_3541</name>
</gene>
<protein>
    <recommendedName>
        <fullName evidence="3">DUF1127 domain-containing protein</fullName>
    </recommendedName>
</protein>
<evidence type="ECO:0000313" key="2">
    <source>
        <dbReference type="Proteomes" id="UP000009319"/>
    </source>
</evidence>
<dbReference type="EMBL" id="CANI01000024">
    <property type="protein sequence ID" value="CCM76523.1"/>
    <property type="molecule type" value="Genomic_DNA"/>
</dbReference>
<evidence type="ECO:0008006" key="3">
    <source>
        <dbReference type="Google" id="ProtNLM"/>
    </source>
</evidence>
<dbReference type="eggNOG" id="ENOG50315A1">
    <property type="taxonomic scope" value="Bacteria"/>
</dbReference>
<organism evidence="1 2">
    <name type="scientific">Rhizobium mesoamericanum STM3625</name>
    <dbReference type="NCBI Taxonomy" id="1211777"/>
    <lineage>
        <taxon>Bacteria</taxon>
        <taxon>Pseudomonadati</taxon>
        <taxon>Pseudomonadota</taxon>
        <taxon>Alphaproteobacteria</taxon>
        <taxon>Hyphomicrobiales</taxon>
        <taxon>Rhizobiaceae</taxon>
        <taxon>Rhizobium/Agrobacterium group</taxon>
        <taxon>Rhizobium</taxon>
    </lineage>
</organism>
<sequence length="67" mass="8097">MDCAVIEQESQVRAVGTFHWFSGLGRRLLRRLSQWDRLELEGMPDRIKRDLGFLDGQEPRYDREFWQ</sequence>
<dbReference type="RefSeq" id="WP_007533915.1">
    <property type="nucleotide sequence ID" value="NZ_HF536772.1"/>
</dbReference>
<name>K0PRR8_9HYPH</name>
<evidence type="ECO:0000313" key="1">
    <source>
        <dbReference type="EMBL" id="CCM76523.1"/>
    </source>
</evidence>
<dbReference type="AlphaFoldDB" id="K0PRR8"/>
<accession>K0PRR8</accession>
<dbReference type="HOGENOM" id="CLU_2864716_0_0_5"/>